<evidence type="ECO:0000256" key="5">
    <source>
        <dbReference type="ARBA" id="ARBA00022630"/>
    </source>
</evidence>
<dbReference type="NCBIfam" id="TIGR00562">
    <property type="entry name" value="proto_IX_ox"/>
    <property type="match status" value="1"/>
</dbReference>
<dbReference type="STRING" id="133412.A0A1R1XSF3"/>
<evidence type="ECO:0000256" key="10">
    <source>
        <dbReference type="ARBA" id="ARBA00047554"/>
    </source>
</evidence>
<comment type="subcellular location">
    <subcellularLocation>
        <location evidence="11">Mitochondrion inner membrane</location>
    </subcellularLocation>
</comment>
<dbReference type="InterPro" id="IPR004572">
    <property type="entry name" value="Protoporphyrinogen_oxidase"/>
</dbReference>
<comment type="cofactor">
    <cofactor evidence="11">
        <name>FAD</name>
        <dbReference type="ChEBI" id="CHEBI:57692"/>
    </cofactor>
    <text evidence="11">Binds 1 FAD per subunit.</text>
</comment>
<dbReference type="InterPro" id="IPR002937">
    <property type="entry name" value="Amino_oxidase"/>
</dbReference>
<evidence type="ECO:0000256" key="2">
    <source>
        <dbReference type="ARBA" id="ARBA00005073"/>
    </source>
</evidence>
<protein>
    <recommendedName>
        <fullName evidence="4 11">Protoporphyrinogen oxidase</fullName>
        <ecNumber evidence="4 11">1.3.3.4</ecNumber>
    </recommendedName>
</protein>
<comment type="function">
    <text evidence="1 11">Catalyzes the 6-electron oxidation of protoporphyrinogen-IX to form protoporphyrin-IX.</text>
</comment>
<evidence type="ECO:0000313" key="15">
    <source>
        <dbReference type="Proteomes" id="UP000187283"/>
    </source>
</evidence>
<dbReference type="Proteomes" id="UP000187283">
    <property type="component" value="Unassembled WGS sequence"/>
</dbReference>
<keyword evidence="5 11" id="KW-0285">Flavoprotein</keyword>
<evidence type="ECO:0000313" key="14">
    <source>
        <dbReference type="EMBL" id="OMJ17524.1"/>
    </source>
</evidence>
<dbReference type="GO" id="GO:0005743">
    <property type="term" value="C:mitochondrial inner membrane"/>
    <property type="evidence" value="ECO:0007669"/>
    <property type="project" value="UniProtKB-SubCell"/>
</dbReference>
<evidence type="ECO:0000256" key="7">
    <source>
        <dbReference type="ARBA" id="ARBA00023002"/>
    </source>
</evidence>
<dbReference type="GO" id="GO:0004729">
    <property type="term" value="F:oxygen-dependent protoporphyrinogen oxidase activity"/>
    <property type="evidence" value="ECO:0007669"/>
    <property type="project" value="UniProtKB-UniRule"/>
</dbReference>
<dbReference type="SUPFAM" id="SSF54373">
    <property type="entry name" value="FAD-linked reductases, C-terminal domain"/>
    <property type="match status" value="1"/>
</dbReference>
<keyword evidence="8 11" id="KW-0350">Heme biosynthesis</keyword>
<gene>
    <name evidence="13" type="ORF">AYI70_g10153</name>
    <name evidence="14" type="ORF">AYI70_g5928</name>
</gene>
<dbReference type="Pfam" id="PF01593">
    <property type="entry name" value="Amino_oxidase"/>
    <property type="match status" value="1"/>
</dbReference>
<evidence type="ECO:0000256" key="9">
    <source>
        <dbReference type="ARBA" id="ARBA00023244"/>
    </source>
</evidence>
<feature type="domain" description="Amine oxidase" evidence="12">
    <location>
        <begin position="17"/>
        <end position="392"/>
    </location>
</feature>
<dbReference type="OrthoDB" id="438553at2759"/>
<dbReference type="SUPFAM" id="SSF51905">
    <property type="entry name" value="FAD/NAD(P)-binding domain"/>
    <property type="match status" value="1"/>
</dbReference>
<comment type="pathway">
    <text evidence="2 11">Porphyrin-containing compound metabolism; protoporphyrin-IX biosynthesis; protoporphyrin-IX from protoporphyrinogen-IX: step 1/1.</text>
</comment>
<keyword evidence="7 11" id="KW-0560">Oxidoreductase</keyword>
<keyword evidence="9 11" id="KW-0627">Porphyrin biosynthesis</keyword>
<comment type="catalytic activity">
    <reaction evidence="10 11">
        <text>protoporphyrinogen IX + 3 O2 = protoporphyrin IX + 3 H2O2</text>
        <dbReference type="Rhea" id="RHEA:25576"/>
        <dbReference type="ChEBI" id="CHEBI:15379"/>
        <dbReference type="ChEBI" id="CHEBI:16240"/>
        <dbReference type="ChEBI" id="CHEBI:57306"/>
        <dbReference type="ChEBI" id="CHEBI:57307"/>
        <dbReference type="EC" id="1.3.3.4"/>
    </reaction>
</comment>
<dbReference type="InterPro" id="IPR036188">
    <property type="entry name" value="FAD/NAD-bd_sf"/>
</dbReference>
<dbReference type="PANTHER" id="PTHR42923">
    <property type="entry name" value="PROTOPORPHYRINOGEN OXIDASE"/>
    <property type="match status" value="1"/>
</dbReference>
<keyword evidence="6 11" id="KW-0274">FAD</keyword>
<dbReference type="UniPathway" id="UPA00251">
    <property type="reaction ID" value="UER00324"/>
</dbReference>
<sequence length="488" mass="53649">MSVKNVNSLFTVVGGGLSGLTAAYHLAQKLPAARNHLGEPVAITLVESSNRLGGWVQSERKEIQNGISVLNEKGPRTLRLNNSRESKSILQIIDDLNLHDQVVFTHKNSHASTNRYIYHKGKMNSLPGKFSHIFSRFPPVLRPVVPAIFKDIFTRNNTPKDSLDESISSLVGRRFGNKIDDYMVSAIMAGIYAADTKKLSARMVTNQLFRADRISGKIVTGIPKAQDSIAYNVSQSAFLKDQFDSEANDWNRRVKKNGTIINSGKVINTAPLLASKKFFTSEEIKETQIPKIFSSTEYSSVVVVNLTYKGANLTPYPGFGFLVPRSTWDSLDAIGVVFDSCCLPEQDLGDPITRFTVMMGGPNFSNQFPEISNLDNEKLINMAIETVNSTLGIKSEIIDACCSIQKECIPLYGVGYFNRLVGLQAWLKTWNGGLSVSGAAYGGPGINSINLHSRDLATQMISDLNVGDSITHKYAINPTGLDEILNLY</sequence>
<organism evidence="14 15">
    <name type="scientific">Smittium culicis</name>
    <dbReference type="NCBI Taxonomy" id="133412"/>
    <lineage>
        <taxon>Eukaryota</taxon>
        <taxon>Fungi</taxon>
        <taxon>Fungi incertae sedis</taxon>
        <taxon>Zoopagomycota</taxon>
        <taxon>Kickxellomycotina</taxon>
        <taxon>Harpellomycetes</taxon>
        <taxon>Harpellales</taxon>
        <taxon>Legeriomycetaceae</taxon>
        <taxon>Smittium</taxon>
    </lineage>
</organism>
<comment type="similarity">
    <text evidence="3 11">Belongs to the protoporphyrinogen/coproporphyrinogen oxidase family. Protoporphyrinogen oxidase subfamily.</text>
</comment>
<dbReference type="EMBL" id="LSSN01002025">
    <property type="protein sequence ID" value="OMJ17524.1"/>
    <property type="molecule type" value="Genomic_DNA"/>
</dbReference>
<name>A0A1R1XSF3_9FUNG</name>
<evidence type="ECO:0000256" key="6">
    <source>
        <dbReference type="ARBA" id="ARBA00022827"/>
    </source>
</evidence>
<dbReference type="Gene3D" id="3.50.50.60">
    <property type="entry name" value="FAD/NAD(P)-binding domain"/>
    <property type="match status" value="2"/>
</dbReference>
<evidence type="ECO:0000259" key="12">
    <source>
        <dbReference type="Pfam" id="PF01593"/>
    </source>
</evidence>
<evidence type="ECO:0000313" key="13">
    <source>
        <dbReference type="EMBL" id="OMJ10726.1"/>
    </source>
</evidence>
<reference evidence="14 15" key="1">
    <citation type="submission" date="2017-01" db="EMBL/GenBank/DDBJ databases">
        <authorList>
            <person name="Mah S.A."/>
            <person name="Swanson W.J."/>
            <person name="Moy G.W."/>
            <person name="Vacquier V.D."/>
        </authorList>
    </citation>
    <scope>NUCLEOTIDE SEQUENCE [LARGE SCALE GENOMIC DNA]</scope>
    <source>
        <strain evidence="14 15">GSMNP</strain>
    </source>
</reference>
<accession>A0A1R1XSF3</accession>
<dbReference type="GO" id="GO:0006782">
    <property type="term" value="P:protoporphyrinogen IX biosynthetic process"/>
    <property type="evidence" value="ECO:0007669"/>
    <property type="project" value="UniProtKB-UniRule"/>
</dbReference>
<keyword evidence="15" id="KW-1185">Reference proteome</keyword>
<evidence type="ECO:0000256" key="8">
    <source>
        <dbReference type="ARBA" id="ARBA00023133"/>
    </source>
</evidence>
<dbReference type="EC" id="1.3.3.4" evidence="4 11"/>
<evidence type="ECO:0000256" key="4">
    <source>
        <dbReference type="ARBA" id="ARBA00012867"/>
    </source>
</evidence>
<dbReference type="AlphaFoldDB" id="A0A1R1XSF3"/>
<dbReference type="InterPro" id="IPR050464">
    <property type="entry name" value="Zeta_carotene_desat/Oxidored"/>
</dbReference>
<evidence type="ECO:0000256" key="3">
    <source>
        <dbReference type="ARBA" id="ARBA00010551"/>
    </source>
</evidence>
<evidence type="ECO:0000256" key="1">
    <source>
        <dbReference type="ARBA" id="ARBA00002600"/>
    </source>
</evidence>
<evidence type="ECO:0000256" key="11">
    <source>
        <dbReference type="RuleBase" id="RU367069"/>
    </source>
</evidence>
<comment type="caution">
    <text evidence="14">The sequence shown here is derived from an EMBL/GenBank/DDBJ whole genome shotgun (WGS) entry which is preliminary data.</text>
</comment>
<dbReference type="PANTHER" id="PTHR42923:SF3">
    <property type="entry name" value="PROTOPORPHYRINOGEN OXIDASE"/>
    <property type="match status" value="1"/>
</dbReference>
<dbReference type="EMBL" id="LSSN01004870">
    <property type="protein sequence ID" value="OMJ10726.1"/>
    <property type="molecule type" value="Genomic_DNA"/>
</dbReference>
<proteinExistence type="inferred from homology"/>